<feature type="compositionally biased region" description="Pro residues" evidence="1">
    <location>
        <begin position="299"/>
        <end position="311"/>
    </location>
</feature>
<proteinExistence type="predicted"/>
<feature type="region of interest" description="Disordered" evidence="1">
    <location>
        <begin position="112"/>
        <end position="152"/>
    </location>
</feature>
<reference evidence="2 3" key="1">
    <citation type="submission" date="2007-03" db="EMBL/GenBank/DDBJ databases">
        <title>Complete sequence of plasmid pBVIE05 of Burkholderia vietnamiensis G4.</title>
        <authorList>
            <consortium name="US DOE Joint Genome Institute"/>
            <person name="Copeland A."/>
            <person name="Lucas S."/>
            <person name="Lapidus A."/>
            <person name="Barry K."/>
            <person name="Detter J.C."/>
            <person name="Glavina del Rio T."/>
            <person name="Hammon N."/>
            <person name="Israni S."/>
            <person name="Dalin E."/>
            <person name="Tice H."/>
            <person name="Pitluck S."/>
            <person name="Chain P."/>
            <person name="Malfatti S."/>
            <person name="Shin M."/>
            <person name="Vergez L."/>
            <person name="Schmutz J."/>
            <person name="Larimer F."/>
            <person name="Land M."/>
            <person name="Hauser L."/>
            <person name="Kyrpides N."/>
            <person name="Tiedje J."/>
            <person name="Richardson P."/>
        </authorList>
    </citation>
    <scope>NUCLEOTIDE SEQUENCE [LARGE SCALE GENOMIC DNA]</scope>
    <source>
        <strain evidence="3">G4 / LMG 22486</strain>
        <plasmid evidence="2 3">pBVIE05</plasmid>
    </source>
</reference>
<gene>
    <name evidence="2" type="ordered locus">Bcep1808_7709</name>
</gene>
<dbReference type="AlphaFoldDB" id="A4JWC6"/>
<dbReference type="EMBL" id="CP000621">
    <property type="protein sequence ID" value="ABO60579.1"/>
    <property type="molecule type" value="Genomic_DNA"/>
</dbReference>
<geneLocation type="plasmid" evidence="2 3">
    <name>pBVIE05</name>
</geneLocation>
<keyword evidence="2" id="KW-0614">Plasmid</keyword>
<dbReference type="HOGENOM" id="CLU_810576_0_0_4"/>
<protein>
    <submittedName>
        <fullName evidence="2">Uncharacterized protein</fullName>
    </submittedName>
</protein>
<dbReference type="KEGG" id="bvi:Bcep1808_7709"/>
<dbReference type="Proteomes" id="UP000002287">
    <property type="component" value="Plasmid pBVIE05"/>
</dbReference>
<evidence type="ECO:0000313" key="2">
    <source>
        <dbReference type="EMBL" id="ABO60579.1"/>
    </source>
</evidence>
<evidence type="ECO:0000313" key="3">
    <source>
        <dbReference type="Proteomes" id="UP000002287"/>
    </source>
</evidence>
<organism evidence="2 3">
    <name type="scientific">Burkholderia vietnamiensis (strain G4 / LMG 22486)</name>
    <name type="common">Burkholderia cepacia (strain R1808)</name>
    <dbReference type="NCBI Taxonomy" id="269482"/>
    <lineage>
        <taxon>Bacteria</taxon>
        <taxon>Pseudomonadati</taxon>
        <taxon>Pseudomonadota</taxon>
        <taxon>Betaproteobacteria</taxon>
        <taxon>Burkholderiales</taxon>
        <taxon>Burkholderiaceae</taxon>
        <taxon>Burkholderia</taxon>
        <taxon>Burkholderia cepacia complex</taxon>
    </lineage>
</organism>
<sequence length="342" mass="37350">MHHMFDTEHARLYGLEEAVLINNLKFWIVRNRANGENFREDRTWSYNSINAFSEQFPYLSRDRIRRTLASLMKQGVIQSGNFNERATDRTLWYAFVDEEAFLQDVPELAKSQNGKGKSANAHVAKSPNAGGDSAASLTTTDVNANKKADSGRGTRLTKDWELSAEAIQRTVAVTETYAANLDEWAGGAWSIQHVIFEAEKFRDYWTAKSGKDATKTDWPATWRNWVRNAGPMRAARKGGAGGGNWRASDEAALAKANEVGVGRAHPSESRDAWHARIQAAIENGGAPPVPRPQAVTPLDPIPVPGPVPPADAPRTGPSDASRSAMAGVKDLLKKQSFGGAPA</sequence>
<accession>A4JWC6</accession>
<feature type="region of interest" description="Disordered" evidence="1">
    <location>
        <begin position="283"/>
        <end position="342"/>
    </location>
</feature>
<evidence type="ECO:0000256" key="1">
    <source>
        <dbReference type="SAM" id="MobiDB-lite"/>
    </source>
</evidence>
<name>A4JWC6_BURVG</name>